<evidence type="ECO:0000313" key="2">
    <source>
        <dbReference type="Proteomes" id="UP001056012"/>
    </source>
</evidence>
<dbReference type="VEuPathDB" id="FungiDB:yc1106_07148"/>
<dbReference type="PANTHER" id="PTHR31252:SF11">
    <property type="entry name" value="DUF4419 DOMAIN-CONTAINING PROTEIN"/>
    <property type="match status" value="1"/>
</dbReference>
<sequence length="137" mass="15195">MHVTLKVADHGSKAFRYMKATLIQALLEGTSPSSARFSKGIIQSSFSKHAFENSHLVPSSNGFVKAALNAYNHHHHLTIRPDDVWFAILSQLSFSNAEALRDHFVSHQGQKELRVKEVGTIQSVDMGALARRMTALI</sequence>
<gene>
    <name evidence="1" type="ORF">yc1106_07148</name>
</gene>
<name>A0A9Q8ZC11_CURCL</name>
<protein>
    <submittedName>
        <fullName evidence="1">Duf4419 domain-containing protein</fullName>
    </submittedName>
</protein>
<organism evidence="1 2">
    <name type="scientific">Curvularia clavata</name>
    <dbReference type="NCBI Taxonomy" id="95742"/>
    <lineage>
        <taxon>Eukaryota</taxon>
        <taxon>Fungi</taxon>
        <taxon>Dikarya</taxon>
        <taxon>Ascomycota</taxon>
        <taxon>Pezizomycotina</taxon>
        <taxon>Dothideomycetes</taxon>
        <taxon>Pleosporomycetidae</taxon>
        <taxon>Pleosporales</taxon>
        <taxon>Pleosporineae</taxon>
        <taxon>Pleosporaceae</taxon>
        <taxon>Curvularia</taxon>
    </lineage>
</organism>
<dbReference type="Proteomes" id="UP001056012">
    <property type="component" value="Chromosome 5"/>
</dbReference>
<proteinExistence type="predicted"/>
<dbReference type="OrthoDB" id="9978173at2759"/>
<dbReference type="InterPro" id="IPR025533">
    <property type="entry name" value="DUF4419"/>
</dbReference>
<dbReference type="Pfam" id="PF14388">
    <property type="entry name" value="DUF4419"/>
    <property type="match status" value="1"/>
</dbReference>
<evidence type="ECO:0000313" key="1">
    <source>
        <dbReference type="EMBL" id="USP79874.1"/>
    </source>
</evidence>
<accession>A0A9Q8ZC11</accession>
<reference evidence="1" key="1">
    <citation type="submission" date="2021-12" db="EMBL/GenBank/DDBJ databases">
        <title>Curvularia clavata genome.</title>
        <authorList>
            <person name="Cao Y."/>
        </authorList>
    </citation>
    <scope>NUCLEOTIDE SEQUENCE</scope>
    <source>
        <strain evidence="1">Yc1106</strain>
    </source>
</reference>
<dbReference type="PANTHER" id="PTHR31252">
    <property type="entry name" value="DUF4419 DOMAIN-CONTAINING PROTEIN"/>
    <property type="match status" value="1"/>
</dbReference>
<dbReference type="AlphaFoldDB" id="A0A9Q8ZC11"/>
<dbReference type="EMBL" id="CP089278">
    <property type="protein sequence ID" value="USP79874.1"/>
    <property type="molecule type" value="Genomic_DNA"/>
</dbReference>
<keyword evidence="2" id="KW-1185">Reference proteome</keyword>